<organism evidence="1 3">
    <name type="scientific">Rotaria sordida</name>
    <dbReference type="NCBI Taxonomy" id="392033"/>
    <lineage>
        <taxon>Eukaryota</taxon>
        <taxon>Metazoa</taxon>
        <taxon>Spiralia</taxon>
        <taxon>Gnathifera</taxon>
        <taxon>Rotifera</taxon>
        <taxon>Eurotatoria</taxon>
        <taxon>Bdelloidea</taxon>
        <taxon>Philodinida</taxon>
        <taxon>Philodinidae</taxon>
        <taxon>Rotaria</taxon>
    </lineage>
</organism>
<dbReference type="EMBL" id="CAJNOH010000013">
    <property type="protein sequence ID" value="CAF0751916.1"/>
    <property type="molecule type" value="Genomic_DNA"/>
</dbReference>
<protein>
    <submittedName>
        <fullName evidence="1">Uncharacterized protein</fullName>
    </submittedName>
</protein>
<accession>A0A813P9L2</accession>
<evidence type="ECO:0000313" key="1">
    <source>
        <dbReference type="EMBL" id="CAF0751916.1"/>
    </source>
</evidence>
<sequence length="170" mass="19805">MVCHNISVSEVRPGDHLYRWHHLKLLQGIAVQLHDDVSEIFVVVLDKLNNFDLVTLNDFKRKGVLRRVLYDQGDSHLHRIKLHGTSYIEKKRPAKEIVQNALLLIYTADTNPQYLQKIFVKDFNDFAKLCCTINHDRWCNILLGDDSNVFSIKKSEEEVNFIVIMSDDNN</sequence>
<dbReference type="Proteomes" id="UP000663854">
    <property type="component" value="Unassembled WGS sequence"/>
</dbReference>
<gene>
    <name evidence="2" type="ORF">JXQ802_LOCUS6017</name>
    <name evidence="1" type="ORF">PYM288_LOCUS2138</name>
</gene>
<reference evidence="1" key="1">
    <citation type="submission" date="2021-02" db="EMBL/GenBank/DDBJ databases">
        <authorList>
            <person name="Nowell W R."/>
        </authorList>
    </citation>
    <scope>NUCLEOTIDE SEQUENCE</scope>
</reference>
<dbReference type="AlphaFoldDB" id="A0A813P9L2"/>
<evidence type="ECO:0000313" key="4">
    <source>
        <dbReference type="Proteomes" id="UP000663870"/>
    </source>
</evidence>
<keyword evidence="4" id="KW-1185">Reference proteome</keyword>
<proteinExistence type="predicted"/>
<dbReference type="EMBL" id="CAJNOL010000092">
    <property type="protein sequence ID" value="CAF0837651.1"/>
    <property type="molecule type" value="Genomic_DNA"/>
</dbReference>
<evidence type="ECO:0000313" key="2">
    <source>
        <dbReference type="EMBL" id="CAF0837651.1"/>
    </source>
</evidence>
<dbReference type="Proteomes" id="UP000663870">
    <property type="component" value="Unassembled WGS sequence"/>
</dbReference>
<evidence type="ECO:0000313" key="3">
    <source>
        <dbReference type="Proteomes" id="UP000663854"/>
    </source>
</evidence>
<comment type="caution">
    <text evidence="1">The sequence shown here is derived from an EMBL/GenBank/DDBJ whole genome shotgun (WGS) entry which is preliminary data.</text>
</comment>
<name>A0A813P9L2_9BILA</name>